<comment type="caution">
    <text evidence="1">The sequence shown here is derived from an EMBL/GenBank/DDBJ whole genome shotgun (WGS) entry which is preliminary data.</text>
</comment>
<dbReference type="Proteomes" id="UP000312512">
    <property type="component" value="Unassembled WGS sequence"/>
</dbReference>
<keyword evidence="2" id="KW-1185">Reference proteome</keyword>
<sequence>MIIRPVDLPLVREELARLTSSAVGDWAFGELAKRFVFKDRDLGDAVAKEEADRLRRAELFFASGDMSALAIAASEGLPAFNLLPEDLPSACGFLFLEEPVNIGELSEDGRQQAPIVAVSWGPMHVSGELVTDPSMMPHGALWVSWYLGREEALANAGLHVTPGKNGADLDRWIATFRHAPRLMCIEVSVVPFSPEAITADIGSDGDRPVRLDDSEGAGRWMRILKSAWLLMQQPVATVSDAEYKRHDRRRLERQKIEPSRVRVIMLRRAKTTSEHGDSDREFHHQWIVRGHWRQQWYPSRGVHRPVWIAPHIKGPEGAPMLGGEKVHAWVR</sequence>
<evidence type="ECO:0000313" key="1">
    <source>
        <dbReference type="EMBL" id="KAB8186944.1"/>
    </source>
</evidence>
<gene>
    <name evidence="1" type="ORF">FH608_046500</name>
</gene>
<reference evidence="1 2" key="1">
    <citation type="submission" date="2019-10" db="EMBL/GenBank/DDBJ databases">
        <title>Nonomuraea sp. nov., isolated from Phyllanthus amarus.</title>
        <authorList>
            <person name="Klykleung N."/>
            <person name="Tanasupawat S."/>
        </authorList>
    </citation>
    <scope>NUCLEOTIDE SEQUENCE [LARGE SCALE GENOMIC DNA]</scope>
    <source>
        <strain evidence="1 2">PA1-10</strain>
    </source>
</reference>
<dbReference type="RefSeq" id="WP_139637608.1">
    <property type="nucleotide sequence ID" value="NZ_VDLX02000028.1"/>
</dbReference>
<accession>A0A5C4V6X2</accession>
<proteinExistence type="predicted"/>
<dbReference type="EMBL" id="VDLX02000028">
    <property type="protein sequence ID" value="KAB8186944.1"/>
    <property type="molecule type" value="Genomic_DNA"/>
</dbReference>
<dbReference type="OrthoDB" id="3360929at2"/>
<protein>
    <submittedName>
        <fullName evidence="1">Uncharacterized protein</fullName>
    </submittedName>
</protein>
<dbReference type="AlphaFoldDB" id="A0A5C4V6X2"/>
<organism evidence="1 2">
    <name type="scientific">Nonomuraea phyllanthi</name>
    <dbReference type="NCBI Taxonomy" id="2219224"/>
    <lineage>
        <taxon>Bacteria</taxon>
        <taxon>Bacillati</taxon>
        <taxon>Actinomycetota</taxon>
        <taxon>Actinomycetes</taxon>
        <taxon>Streptosporangiales</taxon>
        <taxon>Streptosporangiaceae</taxon>
        <taxon>Nonomuraea</taxon>
    </lineage>
</organism>
<evidence type="ECO:0000313" key="2">
    <source>
        <dbReference type="Proteomes" id="UP000312512"/>
    </source>
</evidence>
<name>A0A5C4V6X2_9ACTN</name>